<evidence type="ECO:0000313" key="2">
    <source>
        <dbReference type="Proteomes" id="UP000215383"/>
    </source>
</evidence>
<reference evidence="1 2" key="1">
    <citation type="submission" date="2017-06" db="EMBL/GenBank/DDBJ databases">
        <authorList>
            <consortium name="Pathogen Informatics"/>
        </authorList>
    </citation>
    <scope>NUCLEOTIDE SEQUENCE [LARGE SCALE GENOMIC DNA]</scope>
    <source>
        <strain evidence="1 2">NCTC10570</strain>
    </source>
</reference>
<organism evidence="1 2">
    <name type="scientific">Megamonas hypermegale</name>
    <dbReference type="NCBI Taxonomy" id="158847"/>
    <lineage>
        <taxon>Bacteria</taxon>
        <taxon>Bacillati</taxon>
        <taxon>Bacillota</taxon>
        <taxon>Negativicutes</taxon>
        <taxon>Selenomonadales</taxon>
        <taxon>Selenomonadaceae</taxon>
        <taxon>Megamonas</taxon>
    </lineage>
</organism>
<accession>A0A239TKA9</accession>
<name>A0A239TKA9_9FIRM</name>
<keyword evidence="2" id="KW-1185">Reference proteome</keyword>
<dbReference type="EMBL" id="LT906446">
    <property type="protein sequence ID" value="SNU98237.1"/>
    <property type="molecule type" value="Genomic_DNA"/>
</dbReference>
<dbReference type="RefSeq" id="WP_027890744.1">
    <property type="nucleotide sequence ID" value="NZ_LT906446.1"/>
</dbReference>
<evidence type="ECO:0000313" key="1">
    <source>
        <dbReference type="EMBL" id="SNU98237.1"/>
    </source>
</evidence>
<dbReference type="AlphaFoldDB" id="A0A239TKA9"/>
<protein>
    <submittedName>
        <fullName evidence="1">Uncharacterized protein</fullName>
    </submittedName>
</protein>
<sequence>MRILGLMCIITFFSISIVFAENVEWENCGVDFKQVEKIYIEPDIEYYEGVNLFDVTNADLLNVINKNQKYLDDYRIVSNKDIADLVVTISLIDWNKRDEYIYKYTDIAYDTTVTYEDEYGNKAYTKTPYIKEYGGYYKHYDYFTMKGTAMTKDGYVAYVYIDSREAQKDNINMFDRAMKNFFKSLNKTK</sequence>
<dbReference type="GeneID" id="78506913"/>
<gene>
    <name evidence="1" type="ORF">SAMEA4364220_00894</name>
</gene>
<proteinExistence type="predicted"/>
<dbReference type="Proteomes" id="UP000215383">
    <property type="component" value="Chromosome 1"/>
</dbReference>